<gene>
    <name evidence="1" type="ORF">NE237_012083</name>
</gene>
<evidence type="ECO:0000313" key="1">
    <source>
        <dbReference type="EMBL" id="KAJ4955300.1"/>
    </source>
</evidence>
<protein>
    <submittedName>
        <fullName evidence="1">Uncharacterized protein</fullName>
    </submittedName>
</protein>
<comment type="caution">
    <text evidence="1">The sequence shown here is derived from an EMBL/GenBank/DDBJ whole genome shotgun (WGS) entry which is preliminary data.</text>
</comment>
<proteinExistence type="predicted"/>
<reference evidence="1" key="1">
    <citation type="journal article" date="2023" name="Plant J.">
        <title>The genome of the king protea, Protea cynaroides.</title>
        <authorList>
            <person name="Chang J."/>
            <person name="Duong T.A."/>
            <person name="Schoeman C."/>
            <person name="Ma X."/>
            <person name="Roodt D."/>
            <person name="Barker N."/>
            <person name="Li Z."/>
            <person name="Van de Peer Y."/>
            <person name="Mizrachi E."/>
        </authorList>
    </citation>
    <scope>NUCLEOTIDE SEQUENCE</scope>
    <source>
        <tissue evidence="1">Young leaves</tissue>
    </source>
</reference>
<sequence>MSWKILRIAAKPIGLSSEMVASSKENQRSRIILGERHSIRSAMPSLHSILVLNRFSPVMVSRIILSLVALNIGILGKLQCILFVCHCLDKTDLTNEKLGRWPMKRPTTINCSSSSSLATSTAGHTPSFGFCLLDDGQLLVDHGFCPPEEEGTWLNGLVDGSGGKSSHLLCEQDGSG</sequence>
<organism evidence="1 2">
    <name type="scientific">Protea cynaroides</name>
    <dbReference type="NCBI Taxonomy" id="273540"/>
    <lineage>
        <taxon>Eukaryota</taxon>
        <taxon>Viridiplantae</taxon>
        <taxon>Streptophyta</taxon>
        <taxon>Embryophyta</taxon>
        <taxon>Tracheophyta</taxon>
        <taxon>Spermatophyta</taxon>
        <taxon>Magnoliopsida</taxon>
        <taxon>Proteales</taxon>
        <taxon>Proteaceae</taxon>
        <taxon>Protea</taxon>
    </lineage>
</organism>
<dbReference type="AlphaFoldDB" id="A0A9Q0GZG8"/>
<accession>A0A9Q0GZG8</accession>
<evidence type="ECO:0000313" key="2">
    <source>
        <dbReference type="Proteomes" id="UP001141806"/>
    </source>
</evidence>
<dbReference type="EMBL" id="JAMYWD010000011">
    <property type="protein sequence ID" value="KAJ4955300.1"/>
    <property type="molecule type" value="Genomic_DNA"/>
</dbReference>
<dbReference type="Proteomes" id="UP001141806">
    <property type="component" value="Unassembled WGS sequence"/>
</dbReference>
<keyword evidence="2" id="KW-1185">Reference proteome</keyword>
<name>A0A9Q0GZG8_9MAGN</name>